<dbReference type="PRINTS" id="PR00781">
    <property type="entry name" value="LIPOSIGPTASE"/>
</dbReference>
<dbReference type="GO" id="GO:0006508">
    <property type="term" value="P:proteolysis"/>
    <property type="evidence" value="ECO:0007669"/>
    <property type="project" value="UniProtKB-KW"/>
</dbReference>
<evidence type="ECO:0000256" key="2">
    <source>
        <dbReference type="ARBA" id="ARBA00022475"/>
    </source>
</evidence>
<dbReference type="EMBL" id="SRLE01000013">
    <property type="protein sequence ID" value="TGD71566.1"/>
    <property type="molecule type" value="Genomic_DNA"/>
</dbReference>
<accession>A0A4Z0LWM5</accession>
<evidence type="ECO:0000256" key="9">
    <source>
        <dbReference type="HAMAP-Rule" id="MF_00161"/>
    </source>
</evidence>
<evidence type="ECO:0000256" key="7">
    <source>
        <dbReference type="ARBA" id="ARBA00022989"/>
    </source>
</evidence>
<comment type="pathway">
    <text evidence="9">Protein modification; lipoprotein biosynthesis (signal peptide cleavage).</text>
</comment>
<evidence type="ECO:0000256" key="1">
    <source>
        <dbReference type="ARBA" id="ARBA00006139"/>
    </source>
</evidence>
<evidence type="ECO:0000256" key="6">
    <source>
        <dbReference type="ARBA" id="ARBA00022801"/>
    </source>
</evidence>
<reference evidence="12 13" key="1">
    <citation type="submission" date="2019-04" db="EMBL/GenBank/DDBJ databases">
        <title>Taxonomy of novel Haliea sp. from mangrove soil of West Coast of India.</title>
        <authorList>
            <person name="Verma A."/>
            <person name="Kumar P."/>
            <person name="Krishnamurthi S."/>
        </authorList>
    </citation>
    <scope>NUCLEOTIDE SEQUENCE [LARGE SCALE GENOMIC DNA]</scope>
    <source>
        <strain evidence="12 13">SAOS-164</strain>
    </source>
</reference>
<evidence type="ECO:0000313" key="13">
    <source>
        <dbReference type="Proteomes" id="UP000298050"/>
    </source>
</evidence>
<dbReference type="PANTHER" id="PTHR33695">
    <property type="entry name" value="LIPOPROTEIN SIGNAL PEPTIDASE"/>
    <property type="match status" value="1"/>
</dbReference>
<keyword evidence="6 9" id="KW-0378">Hydrolase</keyword>
<protein>
    <recommendedName>
        <fullName evidence="9">Lipoprotein signal peptidase</fullName>
        <ecNumber evidence="9">3.4.23.36</ecNumber>
    </recommendedName>
    <alternativeName>
        <fullName evidence="9">Prolipoprotein signal peptidase</fullName>
    </alternativeName>
    <alternativeName>
        <fullName evidence="9">Signal peptidase II</fullName>
        <shortName evidence="9">SPase II</shortName>
    </alternativeName>
</protein>
<feature type="active site" evidence="9">
    <location>
        <position position="134"/>
    </location>
</feature>
<keyword evidence="8 9" id="KW-0472">Membrane</keyword>
<keyword evidence="7 9" id="KW-1133">Transmembrane helix</keyword>
<dbReference type="Proteomes" id="UP000298050">
    <property type="component" value="Unassembled WGS sequence"/>
</dbReference>
<keyword evidence="4 9" id="KW-0812">Transmembrane</keyword>
<evidence type="ECO:0000256" key="8">
    <source>
        <dbReference type="ARBA" id="ARBA00023136"/>
    </source>
</evidence>
<dbReference type="InterPro" id="IPR001872">
    <property type="entry name" value="Peptidase_A8"/>
</dbReference>
<comment type="similarity">
    <text evidence="1 9 11">Belongs to the peptidase A8 family.</text>
</comment>
<dbReference type="GO" id="GO:0004190">
    <property type="term" value="F:aspartic-type endopeptidase activity"/>
    <property type="evidence" value="ECO:0007669"/>
    <property type="project" value="UniProtKB-UniRule"/>
</dbReference>
<comment type="subcellular location">
    <subcellularLocation>
        <location evidence="9">Cell membrane</location>
        <topology evidence="9">Multi-pass membrane protein</topology>
    </subcellularLocation>
</comment>
<name>A0A4Z0LWM5_9GAMM</name>
<dbReference type="EC" id="3.4.23.36" evidence="9"/>
<comment type="caution">
    <text evidence="12">The sequence shown here is derived from an EMBL/GenBank/DDBJ whole genome shotgun (WGS) entry which is preliminary data.</text>
</comment>
<dbReference type="Pfam" id="PF01252">
    <property type="entry name" value="Peptidase_A8"/>
    <property type="match status" value="1"/>
</dbReference>
<evidence type="ECO:0000256" key="10">
    <source>
        <dbReference type="RuleBase" id="RU000594"/>
    </source>
</evidence>
<dbReference type="AlphaFoldDB" id="A0A4Z0LWM5"/>
<feature type="transmembrane region" description="Helical" evidence="9">
    <location>
        <begin position="107"/>
        <end position="124"/>
    </location>
</feature>
<dbReference type="GO" id="GO:0005886">
    <property type="term" value="C:plasma membrane"/>
    <property type="evidence" value="ECO:0007669"/>
    <property type="project" value="UniProtKB-SubCell"/>
</dbReference>
<evidence type="ECO:0000256" key="11">
    <source>
        <dbReference type="RuleBase" id="RU004181"/>
    </source>
</evidence>
<gene>
    <name evidence="9" type="primary">lspA</name>
    <name evidence="12" type="ORF">E4634_18140</name>
</gene>
<evidence type="ECO:0000256" key="4">
    <source>
        <dbReference type="ARBA" id="ARBA00022692"/>
    </source>
</evidence>
<comment type="catalytic activity">
    <reaction evidence="9 10">
        <text>Release of signal peptides from bacterial membrane prolipoproteins. Hydrolyzes -Xaa-Yaa-Zaa-|-(S,diacylglyceryl)Cys-, in which Xaa is hydrophobic (preferably Leu), and Yaa (Ala or Ser) and Zaa (Gly or Ala) have small, neutral side chains.</text>
        <dbReference type="EC" id="3.4.23.36"/>
    </reaction>
</comment>
<dbReference type="UniPathway" id="UPA00665"/>
<proteinExistence type="inferred from homology"/>
<keyword evidence="13" id="KW-1185">Reference proteome</keyword>
<evidence type="ECO:0000256" key="5">
    <source>
        <dbReference type="ARBA" id="ARBA00022750"/>
    </source>
</evidence>
<organism evidence="12 13">
    <name type="scientific">Mangrovimicrobium sediminis</name>
    <dbReference type="NCBI Taxonomy" id="2562682"/>
    <lineage>
        <taxon>Bacteria</taxon>
        <taxon>Pseudomonadati</taxon>
        <taxon>Pseudomonadota</taxon>
        <taxon>Gammaproteobacteria</taxon>
        <taxon>Cellvibrionales</taxon>
        <taxon>Halieaceae</taxon>
        <taxon>Mangrovimicrobium</taxon>
    </lineage>
</organism>
<sequence>MATASRGTLPDFAGPDALKAFRWYALALIVVAADLYTKQLASTLLQYARPQPVFFWFDLTLHHNEGAAFSFLSGAGGWQRWLFTAIAVAMSVFIGGWIWVGRRAHWLLGLGLGLILGGALGNLYDRLTLGYVVDFISVHWRGWYFPTFNLADSAITVGAACLLLDSVLQRGREQA</sequence>
<keyword evidence="12" id="KW-0449">Lipoprotein</keyword>
<evidence type="ECO:0000256" key="3">
    <source>
        <dbReference type="ARBA" id="ARBA00022670"/>
    </source>
</evidence>
<dbReference type="PROSITE" id="PS00855">
    <property type="entry name" value="SPASE_II"/>
    <property type="match status" value="1"/>
</dbReference>
<dbReference type="OrthoDB" id="9810259at2"/>
<comment type="function">
    <text evidence="9 10">This protein specifically catalyzes the removal of signal peptides from prolipoproteins.</text>
</comment>
<dbReference type="HAMAP" id="MF_00161">
    <property type="entry name" value="LspA"/>
    <property type="match status" value="1"/>
</dbReference>
<feature type="active site" evidence="9">
    <location>
        <position position="152"/>
    </location>
</feature>
<feature type="transmembrane region" description="Helical" evidence="9">
    <location>
        <begin position="21"/>
        <end position="37"/>
    </location>
</feature>
<feature type="transmembrane region" description="Helical" evidence="9">
    <location>
        <begin position="144"/>
        <end position="164"/>
    </location>
</feature>
<keyword evidence="2 9" id="KW-1003">Cell membrane</keyword>
<feature type="transmembrane region" description="Helical" evidence="9">
    <location>
        <begin position="81"/>
        <end position="100"/>
    </location>
</feature>
<evidence type="ECO:0000313" key="12">
    <source>
        <dbReference type="EMBL" id="TGD71566.1"/>
    </source>
</evidence>
<keyword evidence="3 9" id="KW-0645">Protease</keyword>
<dbReference type="NCBIfam" id="TIGR00077">
    <property type="entry name" value="lspA"/>
    <property type="match status" value="1"/>
</dbReference>
<keyword evidence="5 9" id="KW-0064">Aspartyl protease</keyword>
<dbReference type="PANTHER" id="PTHR33695:SF1">
    <property type="entry name" value="LIPOPROTEIN SIGNAL PEPTIDASE"/>
    <property type="match status" value="1"/>
</dbReference>